<feature type="transmembrane region" description="Helical" evidence="4">
    <location>
        <begin position="327"/>
        <end position="345"/>
    </location>
</feature>
<sequence>MHRLNILVVIVDYFKGAQVIEVINAVRSQEYDQQNVAITVIDNSCCDDNFKLLQAAKGKAVIEQSPANIGYIAAVNRAVKRHSHEVDVVVLLNPDIVMSCSRTLRSMVENFRDPECFIVGPTQINEDGSRPSIARAYPSLLALLAKRTVLGRTQWGRRQIDGYLLSDFDPEQRQQVPWLQSSCVFVRGSFWQQAGGLDARYFLFMADIVICQEAYRHGGHVLYDPSVTVQADGRRCSEGGVMTLLANRALRMHVLDALAYYGRHFSTVRGKRFWLFVLCCTTLAYGVFRPQPAPYLFEHSDKVMHLMAFGGLTVCSRIAFEKARPALVVSVLLLLAPALEWLQHYVQPAREFSFGDIAANVAGVVLGVAACWLLGRIRRRPQG</sequence>
<keyword evidence="3" id="KW-0808">Transferase</keyword>
<evidence type="ECO:0008006" key="7">
    <source>
        <dbReference type="Google" id="ProtNLM"/>
    </source>
</evidence>
<keyword evidence="4" id="KW-0812">Transmembrane</keyword>
<dbReference type="OrthoDB" id="6880939at2"/>
<dbReference type="RefSeq" id="WP_038453898.1">
    <property type="nucleotide sequence ID" value="NZ_CP007637.1"/>
</dbReference>
<keyword evidence="4" id="KW-0472">Membrane</keyword>
<accession>A0A1N7USB7</accession>
<keyword evidence="4" id="KW-1133">Transmembrane helix</keyword>
<comment type="similarity">
    <text evidence="1">Belongs to the glycosyltransferase 2 family.</text>
</comment>
<feature type="transmembrane region" description="Helical" evidence="4">
    <location>
        <begin position="273"/>
        <end position="291"/>
    </location>
</feature>
<dbReference type="Pfam" id="PF13641">
    <property type="entry name" value="Glyco_tranf_2_3"/>
    <property type="match status" value="1"/>
</dbReference>
<dbReference type="InterPro" id="IPR029044">
    <property type="entry name" value="Nucleotide-diphossugar_trans"/>
</dbReference>
<dbReference type="eggNOG" id="COG1216">
    <property type="taxonomic scope" value="Bacteria"/>
</dbReference>
<gene>
    <name evidence="5" type="ORF">PS417_25065</name>
</gene>
<protein>
    <recommendedName>
        <fullName evidence="7">Glycosyl transferase family 2</fullName>
    </recommendedName>
</protein>
<name>A0A1N7USB7_9PSED</name>
<feature type="transmembrane region" description="Helical" evidence="4">
    <location>
        <begin position="303"/>
        <end position="320"/>
    </location>
</feature>
<dbReference type="Proteomes" id="UP000027308">
    <property type="component" value="Chromosome"/>
</dbReference>
<feature type="transmembrane region" description="Helical" evidence="4">
    <location>
        <begin position="357"/>
        <end position="375"/>
    </location>
</feature>
<keyword evidence="2" id="KW-0328">Glycosyltransferase</keyword>
<evidence type="ECO:0000256" key="1">
    <source>
        <dbReference type="ARBA" id="ARBA00006739"/>
    </source>
</evidence>
<evidence type="ECO:0000313" key="5">
    <source>
        <dbReference type="EMBL" id="AIB38789.1"/>
    </source>
</evidence>
<organism evidence="5 6">
    <name type="scientific">Pseudomonas simiae</name>
    <dbReference type="NCBI Taxonomy" id="321846"/>
    <lineage>
        <taxon>Bacteria</taxon>
        <taxon>Pseudomonadati</taxon>
        <taxon>Pseudomonadota</taxon>
        <taxon>Gammaproteobacteria</taxon>
        <taxon>Pseudomonadales</taxon>
        <taxon>Pseudomonadaceae</taxon>
        <taxon>Pseudomonas</taxon>
    </lineage>
</organism>
<proteinExistence type="inferred from homology"/>
<evidence type="ECO:0000256" key="2">
    <source>
        <dbReference type="ARBA" id="ARBA00022676"/>
    </source>
</evidence>
<dbReference type="AlphaFoldDB" id="A0A1N7USB7"/>
<evidence type="ECO:0000256" key="3">
    <source>
        <dbReference type="ARBA" id="ARBA00022679"/>
    </source>
</evidence>
<dbReference type="PANTHER" id="PTHR43179:SF12">
    <property type="entry name" value="GALACTOFURANOSYLTRANSFERASE GLFT2"/>
    <property type="match status" value="1"/>
</dbReference>
<evidence type="ECO:0000313" key="6">
    <source>
        <dbReference type="Proteomes" id="UP000027308"/>
    </source>
</evidence>
<reference evidence="5 6" key="1">
    <citation type="submission" date="2014-05" db="EMBL/GenBank/DDBJ databases">
        <title>Pseudomonas simiae WCS417.</title>
        <authorList>
            <person name="Berendsen R.L."/>
        </authorList>
    </citation>
    <scope>NUCLEOTIDE SEQUENCE [LARGE SCALE GENOMIC DNA]</scope>
    <source>
        <strain evidence="5 6">WCS417</strain>
    </source>
</reference>
<dbReference type="PANTHER" id="PTHR43179">
    <property type="entry name" value="RHAMNOSYLTRANSFERASE WBBL"/>
    <property type="match status" value="1"/>
</dbReference>
<dbReference type="Gene3D" id="3.90.550.10">
    <property type="entry name" value="Spore Coat Polysaccharide Biosynthesis Protein SpsA, Chain A"/>
    <property type="match status" value="1"/>
</dbReference>
<dbReference type="GO" id="GO:0016757">
    <property type="term" value="F:glycosyltransferase activity"/>
    <property type="evidence" value="ECO:0007669"/>
    <property type="project" value="UniProtKB-KW"/>
</dbReference>
<evidence type="ECO:0000256" key="4">
    <source>
        <dbReference type="SAM" id="Phobius"/>
    </source>
</evidence>
<dbReference type="EMBL" id="CP007637">
    <property type="protein sequence ID" value="AIB38789.1"/>
    <property type="molecule type" value="Genomic_DNA"/>
</dbReference>
<dbReference type="SUPFAM" id="SSF53448">
    <property type="entry name" value="Nucleotide-diphospho-sugar transferases"/>
    <property type="match status" value="1"/>
</dbReference>